<dbReference type="AlphaFoldDB" id="A0A6P8F995"/>
<dbReference type="PANTHER" id="PTHR33223:SF6">
    <property type="entry name" value="CCHC-TYPE DOMAIN-CONTAINING PROTEIN"/>
    <property type="match status" value="1"/>
</dbReference>
<name>A0A6P8F995_CLUHA</name>
<evidence type="ECO:0000313" key="4">
    <source>
        <dbReference type="RefSeq" id="XP_031425093.1"/>
    </source>
</evidence>
<keyword evidence="3" id="KW-1185">Reference proteome</keyword>
<dbReference type="SUPFAM" id="SSF50630">
    <property type="entry name" value="Acid proteases"/>
    <property type="match status" value="1"/>
</dbReference>
<dbReference type="InterPro" id="IPR001969">
    <property type="entry name" value="Aspartic_peptidase_AS"/>
</dbReference>
<evidence type="ECO:0000259" key="2">
    <source>
        <dbReference type="Pfam" id="PF03732"/>
    </source>
</evidence>
<feature type="region of interest" description="Disordered" evidence="1">
    <location>
        <begin position="530"/>
        <end position="592"/>
    </location>
</feature>
<dbReference type="InterPro" id="IPR021109">
    <property type="entry name" value="Peptidase_aspartic_dom_sf"/>
</dbReference>
<sequence length="785" mass="87819">MSAEDQSRPHLVSTPQSMLHMTQYNHLHANIQLPNPLISKASKDAEVELSASTSFRLLLETSCARPDPPVEATQSPYLASTEDMLMATPPSISESDTSAQRELPATLPTPARTLGKMALQSLDQPDSLSTGPLGNTDEQTISALTKEMSRSRFHLEARLKSFTVRTGEEIKNLNTVVTNSKADLENEMEKMLKGMKTLVVEEVKKQNTTQLDVIRFMVEQLQQEVQQDLRNHHDTVAVNHGNLSQKMDHCIRLMDEMCTSLSNLQAHVSQEHSEQDIKMQALDNKIDTSFSYTNSLLSHVRPVSTHIPPLSAHWSVSHTPQSGTTKTDLKHLKLSFPTYGRSNDDPDPVLYLSKCRDFLAVRPLSDPEILAAFRTVLHGTARDWWEIAMTEVVTWVDFEKKFLSAFLSDDYQEELTERVRSRKQGERESIRDFSFSYRALCKLWKPEITEMEIVKMILKNIKPQLASYLRGRAQSVEELVKLGHQLEKDLEQHSLQEHRLAYNKHSQQQKGISKPVEKPPVTCWRCKGQHPPGSCPQYRPPAGSYQSSQQPSKNMPRPSKPGQQGTGNVGITSSTRGTPRKQLTTKTTKKVGPGALNIPQQLVVPLNIGTWNGKAIVDTGASYTLIHDSVWKALNRPNEDFKPWTSGPLFLANGETETPLGWAEVTIDLSHNACTLPVAILSPKALAYRVVLGLDYLFCSGLQIHAADCQYSFKGRPETFLFQQNNDQTLNYSVLPKLTLLSSIPPPCLPPQPVELTAQDYIDLAVAKADVEEDSSWNPNLICAV</sequence>
<dbReference type="GO" id="GO:0006508">
    <property type="term" value="P:proteolysis"/>
    <property type="evidence" value="ECO:0007669"/>
    <property type="project" value="InterPro"/>
</dbReference>
<dbReference type="PROSITE" id="PS00141">
    <property type="entry name" value="ASP_PROTEASE"/>
    <property type="match status" value="1"/>
</dbReference>
<dbReference type="RefSeq" id="XP_031425093.1">
    <property type="nucleotide sequence ID" value="XM_031569233.2"/>
</dbReference>
<dbReference type="Gene3D" id="2.40.70.10">
    <property type="entry name" value="Acid Proteases"/>
    <property type="match status" value="1"/>
</dbReference>
<dbReference type="Pfam" id="PF03732">
    <property type="entry name" value="Retrotrans_gag"/>
    <property type="match status" value="1"/>
</dbReference>
<feature type="compositionally biased region" description="Polar residues" evidence="1">
    <location>
        <begin position="569"/>
        <end position="586"/>
    </location>
</feature>
<organism evidence="3 4">
    <name type="scientific">Clupea harengus</name>
    <name type="common">Atlantic herring</name>
    <dbReference type="NCBI Taxonomy" id="7950"/>
    <lineage>
        <taxon>Eukaryota</taxon>
        <taxon>Metazoa</taxon>
        <taxon>Chordata</taxon>
        <taxon>Craniata</taxon>
        <taxon>Vertebrata</taxon>
        <taxon>Euteleostomi</taxon>
        <taxon>Actinopterygii</taxon>
        <taxon>Neopterygii</taxon>
        <taxon>Teleostei</taxon>
        <taxon>Clupei</taxon>
        <taxon>Clupeiformes</taxon>
        <taxon>Clupeoidei</taxon>
        <taxon>Clupeidae</taxon>
        <taxon>Clupea</taxon>
    </lineage>
</organism>
<gene>
    <name evidence="4" type="primary">LOC116220800</name>
</gene>
<dbReference type="InterPro" id="IPR005162">
    <property type="entry name" value="Retrotrans_gag_dom"/>
</dbReference>
<reference evidence="4" key="1">
    <citation type="submission" date="2025-08" db="UniProtKB">
        <authorList>
            <consortium name="RefSeq"/>
        </authorList>
    </citation>
    <scope>IDENTIFICATION</scope>
</reference>
<dbReference type="KEGG" id="char:116220800"/>
<feature type="domain" description="Retrotransposon gag" evidence="2">
    <location>
        <begin position="373"/>
        <end position="445"/>
    </location>
</feature>
<dbReference type="Proteomes" id="UP000515152">
    <property type="component" value="Chromosome 6"/>
</dbReference>
<dbReference type="PANTHER" id="PTHR33223">
    <property type="entry name" value="CCHC-TYPE DOMAIN-CONTAINING PROTEIN"/>
    <property type="match status" value="1"/>
</dbReference>
<proteinExistence type="predicted"/>
<dbReference type="GeneID" id="116220800"/>
<dbReference type="CDD" id="cd00303">
    <property type="entry name" value="retropepsin_like"/>
    <property type="match status" value="1"/>
</dbReference>
<feature type="compositionally biased region" description="Polar residues" evidence="1">
    <location>
        <begin position="544"/>
        <end position="553"/>
    </location>
</feature>
<dbReference type="OrthoDB" id="8953495at2759"/>
<evidence type="ECO:0000313" key="3">
    <source>
        <dbReference type="Proteomes" id="UP000515152"/>
    </source>
</evidence>
<accession>A0A6P8F995</accession>
<dbReference type="GO" id="GO:0004190">
    <property type="term" value="F:aspartic-type endopeptidase activity"/>
    <property type="evidence" value="ECO:0007669"/>
    <property type="project" value="InterPro"/>
</dbReference>
<evidence type="ECO:0000256" key="1">
    <source>
        <dbReference type="SAM" id="MobiDB-lite"/>
    </source>
</evidence>
<protein>
    <submittedName>
        <fullName evidence="4">Uncharacterized protein LOC116220800</fullName>
    </submittedName>
</protein>